<name>A0A2P2LHP0_RHIMU</name>
<protein>
    <submittedName>
        <fullName evidence="1">Uncharacterized protein</fullName>
    </submittedName>
</protein>
<dbReference type="AlphaFoldDB" id="A0A2P2LHP0"/>
<evidence type="ECO:0000313" key="1">
    <source>
        <dbReference type="EMBL" id="MBX17489.1"/>
    </source>
</evidence>
<accession>A0A2P2LHP0</accession>
<reference evidence="1" key="1">
    <citation type="submission" date="2018-02" db="EMBL/GenBank/DDBJ databases">
        <title>Rhizophora mucronata_Transcriptome.</title>
        <authorList>
            <person name="Meera S.P."/>
            <person name="Sreeshan A."/>
            <person name="Augustine A."/>
        </authorList>
    </citation>
    <scope>NUCLEOTIDE SEQUENCE</scope>
    <source>
        <tissue evidence="1">Leaf</tissue>
    </source>
</reference>
<sequence>MPVHIQIQGYPKCNDSFHLVQTKSRWIYLNQMDKEPLMINHPECNHNSATGALKYQ</sequence>
<organism evidence="1">
    <name type="scientific">Rhizophora mucronata</name>
    <name type="common">Asiatic mangrove</name>
    <dbReference type="NCBI Taxonomy" id="61149"/>
    <lineage>
        <taxon>Eukaryota</taxon>
        <taxon>Viridiplantae</taxon>
        <taxon>Streptophyta</taxon>
        <taxon>Embryophyta</taxon>
        <taxon>Tracheophyta</taxon>
        <taxon>Spermatophyta</taxon>
        <taxon>Magnoliopsida</taxon>
        <taxon>eudicotyledons</taxon>
        <taxon>Gunneridae</taxon>
        <taxon>Pentapetalae</taxon>
        <taxon>rosids</taxon>
        <taxon>fabids</taxon>
        <taxon>Malpighiales</taxon>
        <taxon>Rhizophoraceae</taxon>
        <taxon>Rhizophora</taxon>
    </lineage>
</organism>
<proteinExistence type="predicted"/>
<dbReference type="EMBL" id="GGEC01037005">
    <property type="protein sequence ID" value="MBX17489.1"/>
    <property type="molecule type" value="Transcribed_RNA"/>
</dbReference>